<dbReference type="AlphaFoldDB" id="A0A0G4ITR2"/>
<dbReference type="EMBL" id="CDSF01000086">
    <property type="protein sequence ID" value="CEO98620.1"/>
    <property type="molecule type" value="Genomic_DNA"/>
</dbReference>
<gene>
    <name evidence="3" type="ORF">PBRA_006734</name>
    <name evidence="4" type="ORF">PLBR_LOCUS7969</name>
</gene>
<dbReference type="CDD" id="cd00519">
    <property type="entry name" value="Lipase_3"/>
    <property type="match status" value="1"/>
</dbReference>
<organism evidence="3 5">
    <name type="scientific">Plasmodiophora brassicae</name>
    <name type="common">Clubroot disease agent</name>
    <dbReference type="NCBI Taxonomy" id="37360"/>
    <lineage>
        <taxon>Eukaryota</taxon>
        <taxon>Sar</taxon>
        <taxon>Rhizaria</taxon>
        <taxon>Endomyxa</taxon>
        <taxon>Phytomyxea</taxon>
        <taxon>Plasmodiophorida</taxon>
        <taxon>Plasmodiophoridae</taxon>
        <taxon>Plasmodiophora</taxon>
    </lineage>
</organism>
<reference evidence="4 6" key="2">
    <citation type="submission" date="2018-03" db="EMBL/GenBank/DDBJ databases">
        <authorList>
            <person name="Fogelqvist J."/>
        </authorList>
    </citation>
    <scope>NUCLEOTIDE SEQUENCE [LARGE SCALE GENOMIC DNA]</scope>
</reference>
<keyword evidence="1" id="KW-0732">Signal</keyword>
<dbReference type="InterPro" id="IPR051218">
    <property type="entry name" value="Sec_MonoDiacylglyc_Lipase"/>
</dbReference>
<evidence type="ECO:0000256" key="1">
    <source>
        <dbReference type="SAM" id="SignalP"/>
    </source>
</evidence>
<dbReference type="InterPro" id="IPR029058">
    <property type="entry name" value="AB_hydrolase_fold"/>
</dbReference>
<dbReference type="STRING" id="37360.A0A0G4ITR2"/>
<protein>
    <recommendedName>
        <fullName evidence="2">Fungal lipase-type domain-containing protein</fullName>
    </recommendedName>
</protein>
<dbReference type="Gene3D" id="3.40.50.1820">
    <property type="entry name" value="alpha/beta hydrolase"/>
    <property type="match status" value="1"/>
</dbReference>
<sequence>MASAWLLVAVAACGIAFADEYSEPLARQAVRYASAAYERNVSSLFNWSCMSCAVADNLTVLEVFDGAIDDHFAYLGVNATDPDRLVLAFRGTVFSDKASAFADLVFRSTPWPSNVTGSTVDYGFLGYYMTVHGIVHRRLKAYLSQHPDAKLLITGHSLGGAAAVIAAVALHAIVPDPVVYTFGAPRVGNGFFAVYIRDLLGPRLFRVVHDHDVVPHLPPCTVFGSVCGDDTHPHHAPTEVLYDANMNTYRMCDPDNGEDDTCTDAFSPFSYSIREHLVYFGFDVAHPEYPVFLPSVAVA</sequence>
<evidence type="ECO:0000313" key="6">
    <source>
        <dbReference type="Proteomes" id="UP000290189"/>
    </source>
</evidence>
<dbReference type="SUPFAM" id="SSF53474">
    <property type="entry name" value="alpha/beta-Hydrolases"/>
    <property type="match status" value="1"/>
</dbReference>
<feature type="domain" description="Fungal lipase-type" evidence="2">
    <location>
        <begin position="86"/>
        <end position="221"/>
    </location>
</feature>
<feature type="signal peptide" evidence="1">
    <location>
        <begin position="1"/>
        <end position="18"/>
    </location>
</feature>
<evidence type="ECO:0000313" key="4">
    <source>
        <dbReference type="EMBL" id="SPR00754.1"/>
    </source>
</evidence>
<keyword evidence="4" id="KW-0496">Mitochondrion</keyword>
<reference evidence="3 5" key="1">
    <citation type="submission" date="2015-02" db="EMBL/GenBank/DDBJ databases">
        <authorList>
            <person name="Chooi Y.-H."/>
        </authorList>
    </citation>
    <scope>NUCLEOTIDE SEQUENCE [LARGE SCALE GENOMIC DNA]</scope>
    <source>
        <strain evidence="3">E3</strain>
    </source>
</reference>
<dbReference type="InterPro" id="IPR002921">
    <property type="entry name" value="Fungal_lipase-type"/>
</dbReference>
<dbReference type="EMBL" id="OVEO01000015">
    <property type="protein sequence ID" value="SPR00754.1"/>
    <property type="molecule type" value="Genomic_DNA"/>
</dbReference>
<accession>A0A0G4ITR2</accession>
<dbReference type="Pfam" id="PF01764">
    <property type="entry name" value="Lipase_3"/>
    <property type="match status" value="1"/>
</dbReference>
<name>A0A0G4ITR2_PLABS</name>
<evidence type="ECO:0000259" key="2">
    <source>
        <dbReference type="Pfam" id="PF01764"/>
    </source>
</evidence>
<feature type="chain" id="PRO_5033224889" description="Fungal lipase-type domain-containing protein" evidence="1">
    <location>
        <begin position="19"/>
        <end position="299"/>
    </location>
</feature>
<dbReference type="PANTHER" id="PTHR45856:SF24">
    <property type="entry name" value="FUNGAL LIPASE-LIKE DOMAIN-CONTAINING PROTEIN"/>
    <property type="match status" value="1"/>
</dbReference>
<proteinExistence type="predicted"/>
<dbReference type="GO" id="GO:0006629">
    <property type="term" value="P:lipid metabolic process"/>
    <property type="evidence" value="ECO:0007669"/>
    <property type="project" value="InterPro"/>
</dbReference>
<evidence type="ECO:0000313" key="3">
    <source>
        <dbReference type="EMBL" id="CEO98620.1"/>
    </source>
</evidence>
<dbReference type="OrthoDB" id="426718at2759"/>
<dbReference type="OMA" id="CTRCECT"/>
<geneLocation type="mitochondrion" evidence="4"/>
<keyword evidence="5" id="KW-1185">Reference proteome</keyword>
<dbReference type="Proteomes" id="UP000039324">
    <property type="component" value="Unassembled WGS sequence"/>
</dbReference>
<dbReference type="Proteomes" id="UP000290189">
    <property type="component" value="Unassembled WGS sequence"/>
</dbReference>
<evidence type="ECO:0000313" key="5">
    <source>
        <dbReference type="Proteomes" id="UP000039324"/>
    </source>
</evidence>
<dbReference type="PANTHER" id="PTHR45856">
    <property type="entry name" value="ALPHA/BETA-HYDROLASES SUPERFAMILY PROTEIN"/>
    <property type="match status" value="1"/>
</dbReference>